<protein>
    <submittedName>
        <fullName evidence="1">DNA-binding protein (UPF0251 family)</fullName>
    </submittedName>
</protein>
<dbReference type="RefSeq" id="WP_175542650.1">
    <property type="nucleotide sequence ID" value="NZ_FOOI01000012.1"/>
</dbReference>
<reference evidence="1 4" key="2">
    <citation type="submission" date="2020-07" db="EMBL/GenBank/DDBJ databases">
        <title>Sequencing the genomes of 1000 actinobacteria strains.</title>
        <authorList>
            <person name="Klenk H.-P."/>
        </authorList>
    </citation>
    <scope>NUCLEOTIDE SEQUENCE [LARGE SCALE GENOMIC DNA]</scope>
    <source>
        <strain evidence="1 4">DSM 45117</strain>
    </source>
</reference>
<gene>
    <name evidence="1" type="ORF">FHR37_005048</name>
    <name evidence="2" type="ORF">SAMN05421678_112132</name>
</gene>
<dbReference type="EMBL" id="FOOI01000012">
    <property type="protein sequence ID" value="SFH11478.1"/>
    <property type="molecule type" value="Genomic_DNA"/>
</dbReference>
<dbReference type="Proteomes" id="UP000533017">
    <property type="component" value="Unassembled WGS sequence"/>
</dbReference>
<dbReference type="GO" id="GO:0003677">
    <property type="term" value="F:DNA binding"/>
    <property type="evidence" value="ECO:0007669"/>
    <property type="project" value="UniProtKB-KW"/>
</dbReference>
<keyword evidence="1" id="KW-0238">DNA-binding</keyword>
<name>A0A1I2XDA1_9ACTN</name>
<evidence type="ECO:0000313" key="2">
    <source>
        <dbReference type="EMBL" id="SFH11478.1"/>
    </source>
</evidence>
<sequence>MISGISEGTKSLDGSLAEAVREAREQGITWEEIGKALGVSRQSAWARFSVD</sequence>
<keyword evidence="4" id="KW-1185">Reference proteome</keyword>
<dbReference type="STRING" id="504797.SAMN05421678_112132"/>
<organism evidence="2 3">
    <name type="scientific">Actinopolymorpha cephalotaxi</name>
    <dbReference type="NCBI Taxonomy" id="504797"/>
    <lineage>
        <taxon>Bacteria</taxon>
        <taxon>Bacillati</taxon>
        <taxon>Actinomycetota</taxon>
        <taxon>Actinomycetes</taxon>
        <taxon>Propionibacteriales</taxon>
        <taxon>Actinopolymorphaceae</taxon>
        <taxon>Actinopolymorpha</taxon>
    </lineage>
</organism>
<accession>A0A1I2XDA1</accession>
<dbReference type="AlphaFoldDB" id="A0A1I2XDA1"/>
<evidence type="ECO:0000313" key="3">
    <source>
        <dbReference type="Proteomes" id="UP000199052"/>
    </source>
</evidence>
<proteinExistence type="predicted"/>
<evidence type="ECO:0000313" key="1">
    <source>
        <dbReference type="EMBL" id="NYH86197.1"/>
    </source>
</evidence>
<reference evidence="2 3" key="1">
    <citation type="submission" date="2016-10" db="EMBL/GenBank/DDBJ databases">
        <authorList>
            <person name="de Groot N.N."/>
        </authorList>
    </citation>
    <scope>NUCLEOTIDE SEQUENCE [LARGE SCALE GENOMIC DNA]</scope>
    <source>
        <strain evidence="2 3">CPCC 202808</strain>
    </source>
</reference>
<dbReference type="Proteomes" id="UP000199052">
    <property type="component" value="Unassembled WGS sequence"/>
</dbReference>
<dbReference type="EMBL" id="JACBZA010000001">
    <property type="protein sequence ID" value="NYH86197.1"/>
    <property type="molecule type" value="Genomic_DNA"/>
</dbReference>
<evidence type="ECO:0000313" key="4">
    <source>
        <dbReference type="Proteomes" id="UP000533017"/>
    </source>
</evidence>